<dbReference type="PROSITE" id="PS51257">
    <property type="entry name" value="PROKAR_LIPOPROTEIN"/>
    <property type="match status" value="1"/>
</dbReference>
<dbReference type="EMBL" id="JANCMU010000003">
    <property type="protein sequence ID" value="MDG4946188.1"/>
    <property type="molecule type" value="Genomic_DNA"/>
</dbReference>
<proteinExistence type="predicted"/>
<sequence>MKKLSLLFLIITIFSCDSPRQIMDSETAQKETSERRTSPNAQKINTNVAVDFLNSYIESSQYFEDQYGIVHWANASPMATQNFKNTLEKMVRDAFEADPQMGLGAHPLFDAQDFPMKGYEVYSANYDTGYVTVNSTEWDGFHVLVKLVNQGGKTLVDGCGVVNIPEADQLPR</sequence>
<dbReference type="Proteomes" id="UP001152599">
    <property type="component" value="Unassembled WGS sequence"/>
</dbReference>
<keyword evidence="2" id="KW-1185">Reference proteome</keyword>
<reference evidence="1" key="1">
    <citation type="submission" date="2022-07" db="EMBL/GenBank/DDBJ databases">
        <title>Description and genome-wide analysis of Profundicola chukchiensis gen. nov., sp. nov., marine bacteria isolated from bottom sediments of the Chukchi Sea.</title>
        <authorList>
            <person name="Romanenko L."/>
            <person name="Otstavnykh N."/>
            <person name="Kurilenko V."/>
            <person name="Eremeev V."/>
            <person name="Velansky P."/>
            <person name="Mikhailov V."/>
            <person name="Isaeva M."/>
        </authorList>
    </citation>
    <scope>NUCLEOTIDE SEQUENCE</scope>
    <source>
        <strain evidence="1">KMM 9713</strain>
    </source>
</reference>
<organism evidence="1 2">
    <name type="scientific">Profundicola chukchiensis</name>
    <dbReference type="NCBI Taxonomy" id="2961959"/>
    <lineage>
        <taxon>Bacteria</taxon>
        <taxon>Pseudomonadati</taxon>
        <taxon>Bacteroidota</taxon>
        <taxon>Flavobacteriia</taxon>
        <taxon>Flavobacteriales</taxon>
        <taxon>Weeksellaceae</taxon>
        <taxon>Profundicola</taxon>
    </lineage>
</organism>
<name>A0A9X4MY07_9FLAO</name>
<dbReference type="AlphaFoldDB" id="A0A9X4MY07"/>
<comment type="caution">
    <text evidence="1">The sequence shown here is derived from an EMBL/GenBank/DDBJ whole genome shotgun (WGS) entry which is preliminary data.</text>
</comment>
<dbReference type="RefSeq" id="WP_304420667.1">
    <property type="nucleotide sequence ID" value="NZ_JANCMU010000003.1"/>
</dbReference>
<gene>
    <name evidence="1" type="ORF">NMK71_07150</name>
</gene>
<accession>A0A9X4MY07</accession>
<evidence type="ECO:0000313" key="1">
    <source>
        <dbReference type="EMBL" id="MDG4946188.1"/>
    </source>
</evidence>
<protein>
    <submittedName>
        <fullName evidence="1">Uncharacterized protein</fullName>
    </submittedName>
</protein>
<evidence type="ECO:0000313" key="2">
    <source>
        <dbReference type="Proteomes" id="UP001152599"/>
    </source>
</evidence>